<dbReference type="Gene3D" id="1.20.1270.180">
    <property type="match status" value="1"/>
</dbReference>
<dbReference type="OrthoDB" id="7340239at2"/>
<protein>
    <recommendedName>
        <fullName evidence="2">Lysozyme inhibitor LprI-like N-terminal domain-containing protein</fullName>
    </recommendedName>
</protein>
<dbReference type="AlphaFoldDB" id="A0A2K8YTC4"/>
<keyword evidence="4" id="KW-1185">Reference proteome</keyword>
<name>A0A2K8YTC4_9BACT</name>
<dbReference type="KEGG" id="spir:CWM47_03010"/>
<feature type="signal peptide" evidence="1">
    <location>
        <begin position="1"/>
        <end position="25"/>
    </location>
</feature>
<dbReference type="RefSeq" id="WP_100986296.1">
    <property type="nucleotide sequence ID" value="NZ_CP025096.1"/>
</dbReference>
<gene>
    <name evidence="3" type="ORF">CWM47_03010</name>
</gene>
<proteinExistence type="predicted"/>
<sequence>MKVLFKLHKILTVCLFLTFTTISLGQTQSAMNSAQAQTFQQADKAFNVVYQKILKQYSTDKEFIKNLKTAQRIWVQFRDADVKMKYSDRPTGYYGSMQSFCESSYRTELTQQRTKTLTIWLTGIEEGDTCAGSVKTKD</sequence>
<dbReference type="InterPro" id="IPR009739">
    <property type="entry name" value="LprI-like_N"/>
</dbReference>
<dbReference type="Proteomes" id="UP000232883">
    <property type="component" value="Chromosome"/>
</dbReference>
<evidence type="ECO:0000313" key="3">
    <source>
        <dbReference type="EMBL" id="AUD00873.1"/>
    </source>
</evidence>
<evidence type="ECO:0000256" key="1">
    <source>
        <dbReference type="SAM" id="SignalP"/>
    </source>
</evidence>
<accession>A0A2K8YTC4</accession>
<keyword evidence="1" id="KW-0732">Signal</keyword>
<dbReference type="Pfam" id="PF07007">
    <property type="entry name" value="LprI"/>
    <property type="match status" value="1"/>
</dbReference>
<feature type="chain" id="PRO_5014681696" description="Lysozyme inhibitor LprI-like N-terminal domain-containing protein" evidence="1">
    <location>
        <begin position="26"/>
        <end position="138"/>
    </location>
</feature>
<evidence type="ECO:0000259" key="2">
    <source>
        <dbReference type="Pfam" id="PF07007"/>
    </source>
</evidence>
<feature type="domain" description="Lysozyme inhibitor LprI-like N-terminal" evidence="2">
    <location>
        <begin position="26"/>
        <end position="117"/>
    </location>
</feature>
<evidence type="ECO:0000313" key="4">
    <source>
        <dbReference type="Proteomes" id="UP000232883"/>
    </source>
</evidence>
<dbReference type="EMBL" id="CP025096">
    <property type="protein sequence ID" value="AUD00873.1"/>
    <property type="molecule type" value="Genomic_DNA"/>
</dbReference>
<organism evidence="3 4">
    <name type="scientific">Spirosoma pollinicola</name>
    <dbReference type="NCBI Taxonomy" id="2057025"/>
    <lineage>
        <taxon>Bacteria</taxon>
        <taxon>Pseudomonadati</taxon>
        <taxon>Bacteroidota</taxon>
        <taxon>Cytophagia</taxon>
        <taxon>Cytophagales</taxon>
        <taxon>Cytophagaceae</taxon>
        <taxon>Spirosoma</taxon>
    </lineage>
</organism>
<reference evidence="3 4" key="1">
    <citation type="submission" date="2017-11" db="EMBL/GenBank/DDBJ databases">
        <title>Taxonomic description and genome sequences of Spirosoma HA7 sp. nov., isolated from pollen microhabitat of Corylus avellana.</title>
        <authorList>
            <person name="Ambika Manirajan B."/>
            <person name="Suarez C."/>
            <person name="Ratering S."/>
            <person name="Geissler-Plaum R."/>
            <person name="Cardinale M."/>
            <person name="Sylvia S."/>
        </authorList>
    </citation>
    <scope>NUCLEOTIDE SEQUENCE [LARGE SCALE GENOMIC DNA]</scope>
    <source>
        <strain evidence="3 4">HA7</strain>
    </source>
</reference>